<evidence type="ECO:0000259" key="3">
    <source>
        <dbReference type="Pfam" id="PF07261"/>
    </source>
</evidence>
<comment type="similarity">
    <text evidence="1">Belongs to the DnaB/DnaD family.</text>
</comment>
<evidence type="ECO:0000256" key="1">
    <source>
        <dbReference type="ARBA" id="ARBA00093462"/>
    </source>
</evidence>
<dbReference type="InterPro" id="IPR034829">
    <property type="entry name" value="DnaD-like_sf"/>
</dbReference>
<dbReference type="AlphaFoldDB" id="A0A2N0Z336"/>
<gene>
    <name evidence="4" type="ORF">CWS01_09160</name>
</gene>
<dbReference type="InterPro" id="IPR053162">
    <property type="entry name" value="DnaD"/>
</dbReference>
<comment type="caution">
    <text evidence="4">The sequence shown here is derived from an EMBL/GenBank/DDBJ whole genome shotgun (WGS) entry which is preliminary data.</text>
</comment>
<name>A0A2N0Z336_9BACI</name>
<protein>
    <recommendedName>
        <fullName evidence="3">DnaB/C C-terminal domain-containing protein</fullName>
    </recommendedName>
</protein>
<dbReference type="Gene3D" id="1.10.10.630">
    <property type="entry name" value="DnaD domain-like"/>
    <property type="match status" value="1"/>
</dbReference>
<dbReference type="Proteomes" id="UP000233375">
    <property type="component" value="Unassembled WGS sequence"/>
</dbReference>
<keyword evidence="5" id="KW-1185">Reference proteome</keyword>
<sequence length="372" mass="43425">MDWRYVKYSRGEKLVATKIKRVIIKEELVELTGDFKLAIVLNQMIYWSERKEDVEIFVQEEVERLQKYADNAKDAEVLSVNLLESHGWIYKKAEDLAAETMINVKPKAMREYLKVLVANGWLDERRNPKLKMDRTLQYRVNILKIQLDLNKLGYNLDGYPLPIVLDEKENTNFPEENSNGEKENTKGEKENRTVEKEARKGEKERAIPEITTEITSESTSEILEEEVEEGAPCAKVNPFQFFEQNGFGTIGGHIDEKIDMWCQDLSDELVVKAMEMAVERGAKNFVYVETILRNWADKKIQTVEQAEALTAQYREQRSKKQAAPQQRKAIRTEKIPDYFNMPNYETLPQAQQKKNFEEEKQELEEMIKGLRS</sequence>
<proteinExistence type="inferred from homology"/>
<accession>A0A2N0Z336</accession>
<feature type="region of interest" description="Disordered" evidence="2">
    <location>
        <begin position="315"/>
        <end position="334"/>
    </location>
</feature>
<evidence type="ECO:0000256" key="2">
    <source>
        <dbReference type="SAM" id="MobiDB-lite"/>
    </source>
</evidence>
<feature type="region of interest" description="Disordered" evidence="2">
    <location>
        <begin position="170"/>
        <end position="204"/>
    </location>
</feature>
<organism evidence="4 5">
    <name type="scientific">Niallia nealsonii</name>
    <dbReference type="NCBI Taxonomy" id="115979"/>
    <lineage>
        <taxon>Bacteria</taxon>
        <taxon>Bacillati</taxon>
        <taxon>Bacillota</taxon>
        <taxon>Bacilli</taxon>
        <taxon>Bacillales</taxon>
        <taxon>Bacillaceae</taxon>
        <taxon>Niallia</taxon>
    </lineage>
</organism>
<evidence type="ECO:0000313" key="4">
    <source>
        <dbReference type="EMBL" id="PKG23931.1"/>
    </source>
</evidence>
<dbReference type="EMBL" id="PISE01000017">
    <property type="protein sequence ID" value="PKG23931.1"/>
    <property type="molecule type" value="Genomic_DNA"/>
</dbReference>
<evidence type="ECO:0000313" key="5">
    <source>
        <dbReference type="Proteomes" id="UP000233375"/>
    </source>
</evidence>
<dbReference type="SUPFAM" id="SSF158499">
    <property type="entry name" value="DnaD domain-like"/>
    <property type="match status" value="1"/>
</dbReference>
<dbReference type="Pfam" id="PF07261">
    <property type="entry name" value="DnaB_2"/>
    <property type="match status" value="1"/>
</dbReference>
<feature type="domain" description="DnaB/C C-terminal" evidence="3">
    <location>
        <begin position="239"/>
        <end position="308"/>
    </location>
</feature>
<dbReference type="NCBIfam" id="TIGR01446">
    <property type="entry name" value="DnaD_dom"/>
    <property type="match status" value="1"/>
</dbReference>
<dbReference type="InterPro" id="IPR006343">
    <property type="entry name" value="DnaB/C_C"/>
</dbReference>
<dbReference type="PROSITE" id="PS50007">
    <property type="entry name" value="PIPLC_X_DOMAIN"/>
    <property type="match status" value="1"/>
</dbReference>
<reference evidence="4 5" key="1">
    <citation type="journal article" date="2003" name="Int. J. Syst. Evol. Microbiol.">
        <title>Bacillus nealsonii sp. nov., isolated from a spacecraft-assembly facility, whose spores are gamma-radiation resistant.</title>
        <authorList>
            <person name="Venkateswaran K."/>
            <person name="Kempf M."/>
            <person name="Chen F."/>
            <person name="Satomi M."/>
            <person name="Nicholson W."/>
            <person name="Kern R."/>
        </authorList>
    </citation>
    <scope>NUCLEOTIDE SEQUENCE [LARGE SCALE GENOMIC DNA]</scope>
    <source>
        <strain evidence="4 5">FO-92</strain>
    </source>
</reference>
<feature type="compositionally biased region" description="Basic and acidic residues" evidence="2">
    <location>
        <begin position="179"/>
        <end position="204"/>
    </location>
</feature>
<dbReference type="PANTHER" id="PTHR37293">
    <property type="entry name" value="PHAGE REPLICATION PROTEIN-RELATED"/>
    <property type="match status" value="1"/>
</dbReference>
<dbReference type="PANTHER" id="PTHR37293:SF5">
    <property type="entry name" value="DNA REPLICATION PROTEIN"/>
    <property type="match status" value="1"/>
</dbReference>